<protein>
    <submittedName>
        <fullName evidence="9">Uncharacterized protein</fullName>
    </submittedName>
</protein>
<dbReference type="InterPro" id="IPR050079">
    <property type="entry name" value="DEAD_box_RNA_helicase"/>
</dbReference>
<name>A0A1R2B142_9CILI</name>
<dbReference type="SUPFAM" id="SSF52540">
    <property type="entry name" value="P-loop containing nucleoside triphosphate hydrolases"/>
    <property type="match status" value="1"/>
</dbReference>
<evidence type="ECO:0000256" key="2">
    <source>
        <dbReference type="ARBA" id="ARBA00022801"/>
    </source>
</evidence>
<dbReference type="PANTHER" id="PTHR47959:SF8">
    <property type="entry name" value="RNA HELICASE"/>
    <property type="match status" value="1"/>
</dbReference>
<dbReference type="OrthoDB" id="10261375at2759"/>
<dbReference type="Proteomes" id="UP000187209">
    <property type="component" value="Unassembled WGS sequence"/>
</dbReference>
<dbReference type="GO" id="GO:0003724">
    <property type="term" value="F:RNA helicase activity"/>
    <property type="evidence" value="ECO:0007669"/>
    <property type="project" value="InterPro"/>
</dbReference>
<evidence type="ECO:0000259" key="6">
    <source>
        <dbReference type="PROSITE" id="PS51192"/>
    </source>
</evidence>
<dbReference type="SMART" id="SM00487">
    <property type="entry name" value="DEXDc"/>
    <property type="match status" value="1"/>
</dbReference>
<dbReference type="Pfam" id="PF00271">
    <property type="entry name" value="Helicase_C"/>
    <property type="match status" value="1"/>
</dbReference>
<feature type="short sequence motif" description="Q motif" evidence="5">
    <location>
        <begin position="5"/>
        <end position="33"/>
    </location>
</feature>
<evidence type="ECO:0000256" key="3">
    <source>
        <dbReference type="ARBA" id="ARBA00022806"/>
    </source>
</evidence>
<dbReference type="PROSITE" id="PS51195">
    <property type="entry name" value="Q_MOTIF"/>
    <property type="match status" value="1"/>
</dbReference>
<keyword evidence="2" id="KW-0378">Hydrolase</keyword>
<dbReference type="SMART" id="SM00490">
    <property type="entry name" value="HELICc"/>
    <property type="match status" value="1"/>
</dbReference>
<dbReference type="Gene3D" id="3.40.50.300">
    <property type="entry name" value="P-loop containing nucleotide triphosphate hydrolases"/>
    <property type="match status" value="2"/>
</dbReference>
<evidence type="ECO:0000259" key="7">
    <source>
        <dbReference type="PROSITE" id="PS51194"/>
    </source>
</evidence>
<dbReference type="PROSITE" id="PS51194">
    <property type="entry name" value="HELICASE_CTER"/>
    <property type="match status" value="1"/>
</dbReference>
<evidence type="ECO:0000256" key="4">
    <source>
        <dbReference type="ARBA" id="ARBA00022840"/>
    </source>
</evidence>
<evidence type="ECO:0000256" key="1">
    <source>
        <dbReference type="ARBA" id="ARBA00022741"/>
    </source>
</evidence>
<dbReference type="AlphaFoldDB" id="A0A1R2B142"/>
<gene>
    <name evidence="9" type="ORF">SteCoe_31629</name>
</gene>
<feature type="domain" description="Helicase ATP-binding" evidence="6">
    <location>
        <begin position="36"/>
        <end position="209"/>
    </location>
</feature>
<dbReference type="InterPro" id="IPR014001">
    <property type="entry name" value="Helicase_ATP-bd"/>
</dbReference>
<keyword evidence="10" id="KW-1185">Reference proteome</keyword>
<feature type="domain" description="Helicase C-terminal" evidence="7">
    <location>
        <begin position="236"/>
        <end position="397"/>
    </location>
</feature>
<proteinExistence type="predicted"/>
<keyword evidence="4" id="KW-0067">ATP-binding</keyword>
<dbReference type="GO" id="GO:0005829">
    <property type="term" value="C:cytosol"/>
    <property type="evidence" value="ECO:0007669"/>
    <property type="project" value="TreeGrafter"/>
</dbReference>
<dbReference type="Pfam" id="PF00270">
    <property type="entry name" value="DEAD"/>
    <property type="match status" value="1"/>
</dbReference>
<dbReference type="InterPro" id="IPR001650">
    <property type="entry name" value="Helicase_C-like"/>
</dbReference>
<dbReference type="GO" id="GO:0003676">
    <property type="term" value="F:nucleic acid binding"/>
    <property type="evidence" value="ECO:0007669"/>
    <property type="project" value="InterPro"/>
</dbReference>
<dbReference type="InterPro" id="IPR011545">
    <property type="entry name" value="DEAD/DEAH_box_helicase_dom"/>
</dbReference>
<feature type="domain" description="DEAD-box RNA helicase Q" evidence="8">
    <location>
        <begin position="5"/>
        <end position="33"/>
    </location>
</feature>
<dbReference type="CDD" id="cd18787">
    <property type="entry name" value="SF2_C_DEAD"/>
    <property type="match status" value="1"/>
</dbReference>
<dbReference type="GO" id="GO:0016787">
    <property type="term" value="F:hydrolase activity"/>
    <property type="evidence" value="ECO:0007669"/>
    <property type="project" value="UniProtKB-KW"/>
</dbReference>
<keyword evidence="3" id="KW-0347">Helicase</keyword>
<sequence>MVKGVSFESLGLEPYLYKAIKSKGYNLPTPIQRKSIPAILSGSDIIAVAKTGSGKTGAFLIPIIQRLKEHSSLVGARAVIISPTRELATQTVRFASELSKFSNLKIALLVGGAGLKQEFTKLAENPDIIIATPGRLMHFIVELKYSLSKAEIAVLDESDRLVEMGLMDQVKIILGSMDNPSRQTLCFSATLPDSLSEFSKTGLSQPLLIKLDQEYRMPEELKMDFYMVRGEDKDPALVHLIRRIPDNEQSIIFVSTRHHVEYIEVLCNLLKISCVGLFGAMDEEARKQSLDLFIKKKRKFLITSDVTARGIDIPSLDNVIHYDFPATPKLFIHRSGRAARAGRAGRCFVIATNPDIPYLIDTFLQIGGRDEKSLGSIPEDLLTDIKEDIKCVLAQVDCSELEKRQQSVKNAIKKYHKTRESASFESVKRAKDFSYGLHPDYESKDKVVEDFTKKIKDFRPVYNILELNAKYQGKDDVAELMKSKRLQLKKQKKSEIPQPENEEEIAQMEEMTKNINMSGQSAGKLKRGQMQSFRAEDFLGYEGKKVFEKGKEFSQLALEMPLDDELALRKRDKMVWDNKKKKYVQEQKSKPKFETNQKSQKLYKEWKKETKKRIQKVGETEDPEIVKKVERKVRENKFKQDPREFKEKIKKMKYQKKLKHKKTKKMDLARKLEHKIEKRSVHGKSKMIIRK</sequence>
<organism evidence="9 10">
    <name type="scientific">Stentor coeruleus</name>
    <dbReference type="NCBI Taxonomy" id="5963"/>
    <lineage>
        <taxon>Eukaryota</taxon>
        <taxon>Sar</taxon>
        <taxon>Alveolata</taxon>
        <taxon>Ciliophora</taxon>
        <taxon>Postciliodesmatophora</taxon>
        <taxon>Heterotrichea</taxon>
        <taxon>Heterotrichida</taxon>
        <taxon>Stentoridae</taxon>
        <taxon>Stentor</taxon>
    </lineage>
</organism>
<dbReference type="GO" id="GO:0005524">
    <property type="term" value="F:ATP binding"/>
    <property type="evidence" value="ECO:0007669"/>
    <property type="project" value="UniProtKB-KW"/>
</dbReference>
<evidence type="ECO:0000313" key="10">
    <source>
        <dbReference type="Proteomes" id="UP000187209"/>
    </source>
</evidence>
<reference evidence="9 10" key="1">
    <citation type="submission" date="2016-11" db="EMBL/GenBank/DDBJ databases">
        <title>The macronuclear genome of Stentor coeruleus: a giant cell with tiny introns.</title>
        <authorList>
            <person name="Slabodnick M."/>
            <person name="Ruby J.G."/>
            <person name="Reiff S.B."/>
            <person name="Swart E.C."/>
            <person name="Gosai S."/>
            <person name="Prabakaran S."/>
            <person name="Witkowska E."/>
            <person name="Larue G.E."/>
            <person name="Fisher S."/>
            <person name="Freeman R.M."/>
            <person name="Gunawardena J."/>
            <person name="Chu W."/>
            <person name="Stover N.A."/>
            <person name="Gregory B.D."/>
            <person name="Nowacki M."/>
            <person name="Derisi J."/>
            <person name="Roy S.W."/>
            <person name="Marshall W.F."/>
            <person name="Sood P."/>
        </authorList>
    </citation>
    <scope>NUCLEOTIDE SEQUENCE [LARGE SCALE GENOMIC DNA]</scope>
    <source>
        <strain evidence="9">WM001</strain>
    </source>
</reference>
<evidence type="ECO:0000256" key="5">
    <source>
        <dbReference type="PROSITE-ProRule" id="PRU00552"/>
    </source>
</evidence>
<keyword evidence="1" id="KW-0547">Nucleotide-binding</keyword>
<dbReference type="EMBL" id="MPUH01001091">
    <property type="protein sequence ID" value="OMJ70405.1"/>
    <property type="molecule type" value="Genomic_DNA"/>
</dbReference>
<accession>A0A1R2B142</accession>
<evidence type="ECO:0000259" key="8">
    <source>
        <dbReference type="PROSITE" id="PS51195"/>
    </source>
</evidence>
<evidence type="ECO:0000313" key="9">
    <source>
        <dbReference type="EMBL" id="OMJ70405.1"/>
    </source>
</evidence>
<dbReference type="InterPro" id="IPR014014">
    <property type="entry name" value="RNA_helicase_DEAD_Q_motif"/>
</dbReference>
<dbReference type="PANTHER" id="PTHR47959">
    <property type="entry name" value="ATP-DEPENDENT RNA HELICASE RHLE-RELATED"/>
    <property type="match status" value="1"/>
</dbReference>
<dbReference type="PROSITE" id="PS51192">
    <property type="entry name" value="HELICASE_ATP_BIND_1"/>
    <property type="match status" value="1"/>
</dbReference>
<comment type="caution">
    <text evidence="9">The sequence shown here is derived from an EMBL/GenBank/DDBJ whole genome shotgun (WGS) entry which is preliminary data.</text>
</comment>
<dbReference type="InterPro" id="IPR027417">
    <property type="entry name" value="P-loop_NTPase"/>
</dbReference>